<keyword evidence="3" id="KW-1185">Reference proteome</keyword>
<dbReference type="EMBL" id="FTNK01000002">
    <property type="protein sequence ID" value="SIQ53965.1"/>
    <property type="molecule type" value="Genomic_DNA"/>
</dbReference>
<protein>
    <submittedName>
        <fullName evidence="2">Cxxc_20_cxxc protein</fullName>
    </submittedName>
</protein>
<accession>A0ABY1JPL3</accession>
<proteinExistence type="predicted"/>
<keyword evidence="1" id="KW-0812">Transmembrane</keyword>
<evidence type="ECO:0000256" key="1">
    <source>
        <dbReference type="SAM" id="Phobius"/>
    </source>
</evidence>
<dbReference type="NCBIfam" id="TIGR04104">
    <property type="entry name" value="cxxc_20_cxxc"/>
    <property type="match status" value="1"/>
</dbReference>
<reference evidence="2 3" key="1">
    <citation type="submission" date="2017-01" db="EMBL/GenBank/DDBJ databases">
        <authorList>
            <person name="Varghese N."/>
            <person name="Submissions S."/>
        </authorList>
    </citation>
    <scope>NUCLEOTIDE SEQUENCE [LARGE SCALE GENOMIC DNA]</scope>
    <source>
        <strain evidence="2 3">ATCC 23464</strain>
    </source>
</reference>
<dbReference type="RefSeq" id="WP_068581564.1">
    <property type="nucleotide sequence ID" value="NZ_FTNK01000002.1"/>
</dbReference>
<evidence type="ECO:0000313" key="2">
    <source>
        <dbReference type="EMBL" id="SIQ53965.1"/>
    </source>
</evidence>
<comment type="caution">
    <text evidence="2">The sequence shown here is derived from an EMBL/GenBank/DDBJ whole genome shotgun (WGS) entry which is preliminary data.</text>
</comment>
<evidence type="ECO:0000313" key="3">
    <source>
        <dbReference type="Proteomes" id="UP000186666"/>
    </source>
</evidence>
<keyword evidence="1" id="KW-0472">Membrane</keyword>
<organism evidence="2 3">
    <name type="scientific">Paenibacillus macquariensis</name>
    <dbReference type="NCBI Taxonomy" id="948756"/>
    <lineage>
        <taxon>Bacteria</taxon>
        <taxon>Bacillati</taxon>
        <taxon>Bacillota</taxon>
        <taxon>Bacilli</taxon>
        <taxon>Bacillales</taxon>
        <taxon>Paenibacillaceae</taxon>
        <taxon>Paenibacillus</taxon>
    </lineage>
</organism>
<dbReference type="Proteomes" id="UP000186666">
    <property type="component" value="Unassembled WGS sequence"/>
</dbReference>
<dbReference type="InterPro" id="IPR026369">
    <property type="entry name" value="CxxC_20_CxxC"/>
</dbReference>
<feature type="transmembrane region" description="Helical" evidence="1">
    <location>
        <begin position="70"/>
        <end position="92"/>
    </location>
</feature>
<gene>
    <name evidence="2" type="ORF">SAMN05421578_102479</name>
</gene>
<sequence>MQSCLNCKKEFKYTQVLSSIVGQFKWKIVSCNYCGRDHKITLFSKFLISTSIIAFPIVMVQYIFPDPPLFAVALLWFAAWVITILAISPYFIKFKE</sequence>
<name>A0ABY1JPL3_9BACL</name>
<feature type="transmembrane region" description="Helical" evidence="1">
    <location>
        <begin position="46"/>
        <end position="64"/>
    </location>
</feature>
<keyword evidence="1" id="KW-1133">Transmembrane helix</keyword>